<evidence type="ECO:0000313" key="3">
    <source>
        <dbReference type="EMBL" id="GEU28987.1"/>
    </source>
</evidence>
<feature type="coiled-coil region" evidence="1">
    <location>
        <begin position="227"/>
        <end position="350"/>
    </location>
</feature>
<proteinExistence type="predicted"/>
<keyword evidence="1" id="KW-0175">Coiled coil</keyword>
<accession>A0A699GHL0</accession>
<dbReference type="AlphaFoldDB" id="A0A699GHL0"/>
<comment type="caution">
    <text evidence="3">The sequence shown here is derived from an EMBL/GenBank/DDBJ whole genome shotgun (WGS) entry which is preliminary data.</text>
</comment>
<dbReference type="InterPro" id="IPR043424">
    <property type="entry name" value="BLT-like"/>
</dbReference>
<reference evidence="3" key="1">
    <citation type="journal article" date="2019" name="Sci. Rep.">
        <title>Draft genome of Tanacetum cinerariifolium, the natural source of mosquito coil.</title>
        <authorList>
            <person name="Yamashiro T."/>
            <person name="Shiraishi A."/>
            <person name="Satake H."/>
            <person name="Nakayama K."/>
        </authorList>
    </citation>
    <scope>NUCLEOTIDE SEQUENCE</scope>
</reference>
<feature type="region of interest" description="Disordered" evidence="2">
    <location>
        <begin position="108"/>
        <end position="134"/>
    </location>
</feature>
<dbReference type="EMBL" id="BKCJ010000035">
    <property type="protein sequence ID" value="GEU28987.1"/>
    <property type="molecule type" value="Genomic_DNA"/>
</dbReference>
<evidence type="ECO:0000256" key="2">
    <source>
        <dbReference type="SAM" id="MobiDB-lite"/>
    </source>
</evidence>
<dbReference type="PANTHER" id="PTHR31071">
    <property type="entry name" value="GB|AAF24581.1"/>
    <property type="match status" value="1"/>
</dbReference>
<feature type="region of interest" description="Disordered" evidence="2">
    <location>
        <begin position="437"/>
        <end position="503"/>
    </location>
</feature>
<gene>
    <name evidence="3" type="ORF">Tci_000965</name>
</gene>
<protein>
    <submittedName>
        <fullName evidence="3">Uncharacterized protein</fullName>
    </submittedName>
</protein>
<feature type="compositionally biased region" description="Basic and acidic residues" evidence="2">
    <location>
        <begin position="589"/>
        <end position="606"/>
    </location>
</feature>
<feature type="region of interest" description="Disordered" evidence="2">
    <location>
        <begin position="555"/>
        <end position="617"/>
    </location>
</feature>
<organism evidence="3">
    <name type="scientific">Tanacetum cinerariifolium</name>
    <name type="common">Dalmatian daisy</name>
    <name type="synonym">Chrysanthemum cinerariifolium</name>
    <dbReference type="NCBI Taxonomy" id="118510"/>
    <lineage>
        <taxon>Eukaryota</taxon>
        <taxon>Viridiplantae</taxon>
        <taxon>Streptophyta</taxon>
        <taxon>Embryophyta</taxon>
        <taxon>Tracheophyta</taxon>
        <taxon>Spermatophyta</taxon>
        <taxon>Magnoliopsida</taxon>
        <taxon>eudicotyledons</taxon>
        <taxon>Gunneridae</taxon>
        <taxon>Pentapetalae</taxon>
        <taxon>asterids</taxon>
        <taxon>campanulids</taxon>
        <taxon>Asterales</taxon>
        <taxon>Asteraceae</taxon>
        <taxon>Asteroideae</taxon>
        <taxon>Anthemideae</taxon>
        <taxon>Anthemidinae</taxon>
        <taxon>Tanacetum</taxon>
    </lineage>
</organism>
<evidence type="ECO:0000256" key="1">
    <source>
        <dbReference type="SAM" id="Coils"/>
    </source>
</evidence>
<name>A0A699GHL0_TANCI</name>
<sequence length="617" mass="69057">MKKCGEKSEEEPQAKKQQNIGEKVWKIAGKRGGLITPVLSFPVQLSSNTSGNLCLTVSLPAGASARQVGATVWELHQYNLPFAKMHNSGGGGGGSRRNHRYLQLNHHNHHHHHRQHLLEDSHDPAPATPELGSASSLRRHVAASLMQHHRTVQRNHDAVRAVSPASYGSSSMEVAPYNPAVTPTSSIEFRGANGETSYSLKTSTELLKVLNRIWSLEEQHAANINLVRALRRELDMSRAKIKELARDRQSDRHEMEHLMKQITEDKQGHANAAIQSVRDELEDERKLRKRSETLHRKLARELYETKTSLTTALKDLEKERRSRVLLEDLCDEFAWEIKNYEQEMHSLKQINPDKGNGSNHKAARDGMILHISESWLDERMQTKEETKTTKKTVVDKLTSEIEAFLEAKRKGIQKSGPASVVGPTARRRHSLESIPMNLAASAPPDDGDDDVSSGGSDSPCFELDKPVARVKDDTAHTTTKPDHGKKKIASQGTGKGRESSSLQVKFEEKMAQAILGEENHTEITENEVGLNSKYLNSLLKNHYMQSGSEFDDSVNKPMWKSHPSPVRGWTTRLPTEDLEISESSTKVPPESKEQISLKSKLLEARTRGQRSSSRAKK</sequence>
<feature type="compositionally biased region" description="Basic and acidic residues" evidence="2">
    <location>
        <begin position="462"/>
        <end position="482"/>
    </location>
</feature>
<dbReference type="PANTHER" id="PTHR31071:SF9">
    <property type="entry name" value="INTRACELLULAR PROTEIN TRANSPORT PROTEIN USO1-RELATED"/>
    <property type="match status" value="1"/>
</dbReference>